<evidence type="ECO:0000256" key="7">
    <source>
        <dbReference type="ARBA" id="ARBA00049183"/>
    </source>
</evidence>
<evidence type="ECO:0000313" key="11">
    <source>
        <dbReference type="Proteomes" id="UP000681356"/>
    </source>
</evidence>
<dbReference type="RefSeq" id="WP_212537425.1">
    <property type="nucleotide sequence ID" value="NZ_JAGTUU010000006.1"/>
</dbReference>
<keyword evidence="5 8" id="KW-0808">Transferase</keyword>
<dbReference type="GO" id="GO:0009244">
    <property type="term" value="P:lipopolysaccharide core region biosynthetic process"/>
    <property type="evidence" value="ECO:0007669"/>
    <property type="project" value="UniProtKB-UniRule"/>
</dbReference>
<evidence type="ECO:0000259" key="9">
    <source>
        <dbReference type="Pfam" id="PF04413"/>
    </source>
</evidence>
<dbReference type="Gene3D" id="3.40.50.11720">
    <property type="entry name" value="3-Deoxy-D-manno-octulosonic-acid transferase, N-terminal domain"/>
    <property type="match status" value="1"/>
</dbReference>
<dbReference type="GO" id="GO:0005886">
    <property type="term" value="C:plasma membrane"/>
    <property type="evidence" value="ECO:0007669"/>
    <property type="project" value="UniProtKB-SubCell"/>
</dbReference>
<dbReference type="UniPathway" id="UPA00958"/>
<dbReference type="AlphaFoldDB" id="A0A8J7WHK7"/>
<dbReference type="Gene3D" id="3.40.50.2000">
    <property type="entry name" value="Glycogen Phosphorylase B"/>
    <property type="match status" value="1"/>
</dbReference>
<dbReference type="GO" id="GO:0043842">
    <property type="term" value="F:Kdo transferase activity"/>
    <property type="evidence" value="ECO:0007669"/>
    <property type="project" value="UniProtKB-EC"/>
</dbReference>
<keyword evidence="11" id="KW-1185">Reference proteome</keyword>
<dbReference type="SUPFAM" id="SSF53756">
    <property type="entry name" value="UDP-Glycosyltransferase/glycogen phosphorylase"/>
    <property type="match status" value="1"/>
</dbReference>
<gene>
    <name evidence="10" type="ORF">KB874_15315</name>
</gene>
<dbReference type="InterPro" id="IPR007507">
    <property type="entry name" value="Glycos_transf_N"/>
</dbReference>
<comment type="subcellular location">
    <subcellularLocation>
        <location evidence="8">Cell membrane</location>
    </subcellularLocation>
</comment>
<protein>
    <recommendedName>
        <fullName evidence="4 8">3-deoxy-D-manno-octulosonic acid transferase</fullName>
        <shortName evidence="8">Kdo transferase</shortName>
        <ecNumber evidence="3 8">2.4.99.12</ecNumber>
    </recommendedName>
    <alternativeName>
        <fullName evidence="6 8">Lipid IV(A) 3-deoxy-D-manno-octulosonic acid transferase</fullName>
    </alternativeName>
</protein>
<dbReference type="GO" id="GO:0009245">
    <property type="term" value="P:lipid A biosynthetic process"/>
    <property type="evidence" value="ECO:0007669"/>
    <property type="project" value="TreeGrafter"/>
</dbReference>
<keyword evidence="8" id="KW-0472">Membrane</keyword>
<evidence type="ECO:0000256" key="3">
    <source>
        <dbReference type="ARBA" id="ARBA00012621"/>
    </source>
</evidence>
<reference evidence="10" key="1">
    <citation type="submission" date="2021-04" db="EMBL/GenBank/DDBJ databases">
        <authorList>
            <person name="Yoon J."/>
        </authorList>
    </citation>
    <scope>NUCLEOTIDE SEQUENCE</scope>
    <source>
        <strain evidence="10">KMU-90</strain>
    </source>
</reference>
<dbReference type="PANTHER" id="PTHR42755:SF1">
    <property type="entry name" value="3-DEOXY-D-MANNO-OCTULOSONIC ACID TRANSFERASE, MITOCHONDRIAL-RELATED"/>
    <property type="match status" value="1"/>
</dbReference>
<evidence type="ECO:0000256" key="5">
    <source>
        <dbReference type="ARBA" id="ARBA00022679"/>
    </source>
</evidence>
<comment type="pathway">
    <text evidence="2 8">Bacterial outer membrane biogenesis; LPS core biosynthesis.</text>
</comment>
<dbReference type="PANTHER" id="PTHR42755">
    <property type="entry name" value="3-DEOXY-MANNO-OCTULOSONATE CYTIDYLYLTRANSFERASE"/>
    <property type="match status" value="1"/>
</dbReference>
<keyword evidence="8" id="KW-0448">Lipopolysaccharide biosynthesis</keyword>
<dbReference type="EC" id="2.4.99.12" evidence="3 8"/>
<proteinExistence type="inferred from homology"/>
<dbReference type="InterPro" id="IPR038107">
    <property type="entry name" value="Glycos_transf_N_sf"/>
</dbReference>
<sequence>MARRALSLQAYLAYGRGPVVSDMAALPDRPKGPGVLLMAEDRENGRALAGLGARLLQQMPELTLFCAGAVPLCGGAVAVSLPPDRSADCAAFVASLAPVAAISAGQALRPALLDALAEARVRLLAINAADAAFITPAPRWIPDPAPAALALFDVIHAIDTGAARRLRRLGVEPASIRPAGRLVDAGMPLDCSDRLHSEMSRTLASRPVWLAAYLRADEADSVLRAHRQAVRLAHRLLLVAVPATREDAPALRNACTDLSLRAVCWEEGGLPDETTQVLLTEGTEDLGLWYRLAPLTFLGSSLVSGHGGRDPYEAAALGTAILYGPNVGHWLDAYSRLVTAGAARIVRDADSLAAAVTHLIAPDQTAAMAHAGWDVVSQGAALVDAVIADVAAALEARKA</sequence>
<name>A0A8J7WHK7_9RHOB</name>
<dbReference type="Pfam" id="PF04413">
    <property type="entry name" value="Glycos_transf_N"/>
    <property type="match status" value="1"/>
</dbReference>
<dbReference type="InterPro" id="IPR039901">
    <property type="entry name" value="Kdotransferase"/>
</dbReference>
<evidence type="ECO:0000313" key="10">
    <source>
        <dbReference type="EMBL" id="MBS0125456.1"/>
    </source>
</evidence>
<organism evidence="10 11">
    <name type="scientific">Thetidibacter halocola</name>
    <dbReference type="NCBI Taxonomy" id="2827239"/>
    <lineage>
        <taxon>Bacteria</taxon>
        <taxon>Pseudomonadati</taxon>
        <taxon>Pseudomonadota</taxon>
        <taxon>Alphaproteobacteria</taxon>
        <taxon>Rhodobacterales</taxon>
        <taxon>Roseobacteraceae</taxon>
        <taxon>Thetidibacter</taxon>
    </lineage>
</organism>
<dbReference type="EMBL" id="JAGTUU010000006">
    <property type="protein sequence ID" value="MBS0125456.1"/>
    <property type="molecule type" value="Genomic_DNA"/>
</dbReference>
<evidence type="ECO:0000256" key="1">
    <source>
        <dbReference type="ARBA" id="ARBA00003394"/>
    </source>
</evidence>
<comment type="catalytic activity">
    <reaction evidence="7 8">
        <text>lipid IVA (E. coli) + CMP-3-deoxy-beta-D-manno-octulosonate = alpha-Kdo-(2-&gt;6)-lipid IVA (E. coli) + CMP + H(+)</text>
        <dbReference type="Rhea" id="RHEA:28066"/>
        <dbReference type="ChEBI" id="CHEBI:15378"/>
        <dbReference type="ChEBI" id="CHEBI:58603"/>
        <dbReference type="ChEBI" id="CHEBI:60364"/>
        <dbReference type="ChEBI" id="CHEBI:60377"/>
        <dbReference type="ChEBI" id="CHEBI:85987"/>
        <dbReference type="EC" id="2.4.99.12"/>
    </reaction>
</comment>
<dbReference type="Proteomes" id="UP000681356">
    <property type="component" value="Unassembled WGS sequence"/>
</dbReference>
<feature type="domain" description="3-deoxy-D-manno-octulosonic-acid transferase N-terminal" evidence="9">
    <location>
        <begin position="76"/>
        <end position="181"/>
    </location>
</feature>
<comment type="similarity">
    <text evidence="8">Belongs to the glycosyltransferase group 1 family.</text>
</comment>
<evidence type="ECO:0000256" key="6">
    <source>
        <dbReference type="ARBA" id="ARBA00031445"/>
    </source>
</evidence>
<evidence type="ECO:0000256" key="8">
    <source>
        <dbReference type="RuleBase" id="RU365103"/>
    </source>
</evidence>
<evidence type="ECO:0000256" key="2">
    <source>
        <dbReference type="ARBA" id="ARBA00004713"/>
    </source>
</evidence>
<accession>A0A8J7WHK7</accession>
<evidence type="ECO:0000256" key="4">
    <source>
        <dbReference type="ARBA" id="ARBA00019077"/>
    </source>
</evidence>
<keyword evidence="8" id="KW-1003">Cell membrane</keyword>
<comment type="caution">
    <text evidence="10">The sequence shown here is derived from an EMBL/GenBank/DDBJ whole genome shotgun (WGS) entry which is preliminary data.</text>
</comment>
<comment type="function">
    <text evidence="1 8">Involved in lipopolysaccharide (LPS) biosynthesis. Catalyzes the transfer of 3-deoxy-D-manno-octulosonate (Kdo) residue(s) from CMP-Kdo to lipid IV(A), the tetraacyldisaccharide-1,4'-bisphosphate precursor of lipid A.</text>
</comment>